<evidence type="ECO:0000256" key="8">
    <source>
        <dbReference type="SAM" id="MobiDB-lite"/>
    </source>
</evidence>
<comment type="subcellular location">
    <subcellularLocation>
        <location evidence="1">Cell inner membrane</location>
        <topology evidence="1">Multi-pass membrane protein</topology>
    </subcellularLocation>
</comment>
<feature type="region of interest" description="Disordered" evidence="8">
    <location>
        <begin position="68"/>
        <end position="89"/>
    </location>
</feature>
<dbReference type="SUPFAM" id="SSF55874">
    <property type="entry name" value="ATPase domain of HSP90 chaperone/DNA topoisomerase II/histidine kinase"/>
    <property type="match status" value="1"/>
</dbReference>
<evidence type="ECO:0000256" key="4">
    <source>
        <dbReference type="ARBA" id="ARBA00022519"/>
    </source>
</evidence>
<evidence type="ECO:0000256" key="3">
    <source>
        <dbReference type="ARBA" id="ARBA00022475"/>
    </source>
</evidence>
<evidence type="ECO:0000256" key="5">
    <source>
        <dbReference type="ARBA" id="ARBA00022692"/>
    </source>
</evidence>
<feature type="transmembrane region" description="Helical" evidence="9">
    <location>
        <begin position="129"/>
        <end position="152"/>
    </location>
</feature>
<keyword evidence="2" id="KW-0813">Transport</keyword>
<dbReference type="PRINTS" id="PR00775">
    <property type="entry name" value="HEATSHOCK90"/>
</dbReference>
<evidence type="ECO:0000256" key="6">
    <source>
        <dbReference type="ARBA" id="ARBA00022989"/>
    </source>
</evidence>
<comment type="caution">
    <text evidence="10">The sequence shown here is derived from an EMBL/GenBank/DDBJ whole genome shotgun (WGS) entry which is preliminary data.</text>
</comment>
<feature type="transmembrane region" description="Helical" evidence="9">
    <location>
        <begin position="291"/>
        <end position="313"/>
    </location>
</feature>
<organism evidence="10 11">
    <name type="scientific">Nepenthes gracilis</name>
    <name type="common">Slender pitcher plant</name>
    <dbReference type="NCBI Taxonomy" id="150966"/>
    <lineage>
        <taxon>Eukaryota</taxon>
        <taxon>Viridiplantae</taxon>
        <taxon>Streptophyta</taxon>
        <taxon>Embryophyta</taxon>
        <taxon>Tracheophyta</taxon>
        <taxon>Spermatophyta</taxon>
        <taxon>Magnoliopsida</taxon>
        <taxon>eudicotyledons</taxon>
        <taxon>Gunneridae</taxon>
        <taxon>Pentapetalae</taxon>
        <taxon>Caryophyllales</taxon>
        <taxon>Nepenthaceae</taxon>
        <taxon>Nepenthes</taxon>
    </lineage>
</organism>
<feature type="transmembrane region" description="Helical" evidence="9">
    <location>
        <begin position="253"/>
        <end position="279"/>
    </location>
</feature>
<dbReference type="Pfam" id="PF03222">
    <property type="entry name" value="Trp_Tyr_perm"/>
    <property type="match status" value="1"/>
</dbReference>
<evidence type="ECO:0000256" key="9">
    <source>
        <dbReference type="SAM" id="Phobius"/>
    </source>
</evidence>
<feature type="transmembrane region" description="Helical" evidence="9">
    <location>
        <begin position="220"/>
        <end position="241"/>
    </location>
</feature>
<keyword evidence="7 9" id="KW-0472">Membrane</keyword>
<gene>
    <name evidence="10" type="ORF">Nepgr_033701</name>
</gene>
<dbReference type="EMBL" id="BSYO01000042">
    <property type="protein sequence ID" value="GMH31857.1"/>
    <property type="molecule type" value="Genomic_DNA"/>
</dbReference>
<name>A0AAD3Y6T8_NEPGR</name>
<feature type="transmembrane region" description="Helical" evidence="9">
    <location>
        <begin position="188"/>
        <end position="208"/>
    </location>
</feature>
<dbReference type="Gene3D" id="3.30.565.10">
    <property type="entry name" value="Histidine kinase-like ATPase, C-terminal domain"/>
    <property type="match status" value="1"/>
</dbReference>
<evidence type="ECO:0000313" key="10">
    <source>
        <dbReference type="EMBL" id="GMH31857.1"/>
    </source>
</evidence>
<evidence type="ECO:0000256" key="2">
    <source>
        <dbReference type="ARBA" id="ARBA00022448"/>
    </source>
</evidence>
<dbReference type="InterPro" id="IPR020575">
    <property type="entry name" value="Hsp90_N"/>
</dbReference>
<dbReference type="InterPro" id="IPR036890">
    <property type="entry name" value="HATPase_C_sf"/>
</dbReference>
<feature type="transmembrane region" description="Helical" evidence="9">
    <location>
        <begin position="96"/>
        <end position="117"/>
    </location>
</feature>
<dbReference type="GO" id="GO:0005886">
    <property type="term" value="C:plasma membrane"/>
    <property type="evidence" value="ECO:0007669"/>
    <property type="project" value="UniProtKB-SubCell"/>
</dbReference>
<dbReference type="PANTHER" id="PTHR32195:SF24">
    <property type="entry name" value="TRYPTOPHAN OR TYROSINE TRANSPORTER PROTEIN"/>
    <property type="match status" value="1"/>
</dbReference>
<dbReference type="CDD" id="cd16927">
    <property type="entry name" value="HATPase_Hsp90-like"/>
    <property type="match status" value="1"/>
</dbReference>
<dbReference type="PANTHER" id="PTHR32195">
    <property type="entry name" value="OS07G0662800 PROTEIN"/>
    <property type="match status" value="1"/>
</dbReference>
<keyword evidence="3" id="KW-1003">Cell membrane</keyword>
<evidence type="ECO:0000256" key="1">
    <source>
        <dbReference type="ARBA" id="ARBA00004429"/>
    </source>
</evidence>
<evidence type="ECO:0000313" key="11">
    <source>
        <dbReference type="Proteomes" id="UP001279734"/>
    </source>
</evidence>
<dbReference type="AlphaFoldDB" id="A0AAD3Y6T8"/>
<evidence type="ECO:0008006" key="12">
    <source>
        <dbReference type="Google" id="ProtNLM"/>
    </source>
</evidence>
<keyword evidence="5 9" id="KW-0812">Transmembrane</keyword>
<proteinExistence type="predicted"/>
<accession>A0AAD3Y6T8</accession>
<dbReference type="InterPro" id="IPR018227">
    <property type="entry name" value="Amino_acid_transport_2"/>
</dbReference>
<reference evidence="10" key="1">
    <citation type="submission" date="2023-05" db="EMBL/GenBank/DDBJ databases">
        <title>Nepenthes gracilis genome sequencing.</title>
        <authorList>
            <person name="Fukushima K."/>
        </authorList>
    </citation>
    <scope>NUCLEOTIDE SEQUENCE</scope>
    <source>
        <strain evidence="10">SING2019-196</strain>
    </source>
</reference>
<evidence type="ECO:0000256" key="7">
    <source>
        <dbReference type="ARBA" id="ARBA00023136"/>
    </source>
</evidence>
<keyword evidence="4" id="KW-0997">Cell inner membrane</keyword>
<dbReference type="GO" id="GO:0003333">
    <property type="term" value="P:amino acid transmembrane transport"/>
    <property type="evidence" value="ECO:0007669"/>
    <property type="project" value="InterPro"/>
</dbReference>
<protein>
    <recommendedName>
        <fullName evidence="12">Histidine kinase/HSP90-like ATPase domain-containing protein</fullName>
    </recommendedName>
</protein>
<feature type="transmembrane region" description="Helical" evidence="9">
    <location>
        <begin position="369"/>
        <end position="392"/>
    </location>
</feature>
<dbReference type="Proteomes" id="UP001279734">
    <property type="component" value="Unassembled WGS sequence"/>
</dbReference>
<feature type="transmembrane region" description="Helical" evidence="9">
    <location>
        <begin position="325"/>
        <end position="349"/>
    </location>
</feature>
<keyword evidence="6 9" id="KW-1133">Transmembrane helix</keyword>
<sequence length="676" mass="73409">MGIQLRCMASSSTPQHKIVLDDSLINSSSKNTHQSSIAICCFNCCKRSSGIYCASFSALAQINRRRQKQKPLLAQKPSSHRGLKERPKYVKTDQKGTVGGAVALIVGTSIGSGTLALPKKISPAGFVPSSISMIICWGFLLVEALLLVDINVSLLRKKSEKKEKENHMIDKLEVISIRTMAQETLGEWGQAIATVTYVFLGDTSMVAYCSKSAEILFHLINLPAPISSCFFTAIFTTIIMVGGARATDQVNQWLTTCMIGLLVAIEVLAVEFVGWAGLLDQRYEDWREVPATIPVMIFSLVYHDLAPVLCAYLGGDVVRIRRSAILGSLVPLLAILLWDGIALGISGLAVTDQVADPVELLKRVRWSGVPYMVECFSLLAVGTSIIGTLLGFSEFFEQLINHLSSSSSQARVFKFKKPIQPPVTTEQQQAIDEPQELPSSSAAAGCLQQMSMVLSSCSNASDALDKLRFLSVTEPSLLGDGGELEIRIKADADNGTITIIDTGVRMTKEELADCLGTIAQSGTSKFLKALKLTGFVFHYSKENKDVGADNGLIGQFGVGFYSAFLVAERVVVSTKSPRSDKQFVWEAVADSSSYTIREETDSEKLLKRGTQVTFYLRNAKQEAKAVAAQLHGGVGLLDFGAWLPSMVICLLSPSPPKKKRCIMSSNLLHPCLALDM</sequence>
<dbReference type="Gene3D" id="1.20.1740.10">
    <property type="entry name" value="Amino acid/polyamine transporter I"/>
    <property type="match status" value="1"/>
</dbReference>
<keyword evidence="11" id="KW-1185">Reference proteome</keyword>